<feature type="transmembrane region" description="Helical" evidence="1">
    <location>
        <begin position="226"/>
        <end position="245"/>
    </location>
</feature>
<dbReference type="Pfam" id="PF07670">
    <property type="entry name" value="Gate"/>
    <property type="match status" value="1"/>
</dbReference>
<feature type="transmembrane region" description="Helical" evidence="1">
    <location>
        <begin position="334"/>
        <end position="357"/>
    </location>
</feature>
<feature type="transmembrane region" description="Helical" evidence="1">
    <location>
        <begin position="12"/>
        <end position="32"/>
    </location>
</feature>
<accession>F2JRE5</accession>
<keyword evidence="1" id="KW-0472">Membrane</keyword>
<keyword evidence="4" id="KW-1185">Reference proteome</keyword>
<keyword evidence="1" id="KW-0812">Transmembrane</keyword>
<feature type="transmembrane region" description="Helical" evidence="1">
    <location>
        <begin position="100"/>
        <end position="124"/>
    </location>
</feature>
<dbReference type="STRING" id="642492.Clole_1022"/>
<keyword evidence="1" id="KW-1133">Transmembrane helix</keyword>
<reference evidence="3 4" key="1">
    <citation type="journal article" date="2011" name="J. Bacteriol.">
        <title>Complete genome sequence of the cellulose-degrading bacterium Cellulosilyticum lentocellum.</title>
        <authorList>
            <consortium name="US DOE Joint Genome Institute"/>
            <person name="Miller D.A."/>
            <person name="Suen G."/>
            <person name="Bruce D."/>
            <person name="Copeland A."/>
            <person name="Cheng J.F."/>
            <person name="Detter C."/>
            <person name="Goodwin L.A."/>
            <person name="Han C.S."/>
            <person name="Hauser L.J."/>
            <person name="Land M.L."/>
            <person name="Lapidus A."/>
            <person name="Lucas S."/>
            <person name="Meincke L."/>
            <person name="Pitluck S."/>
            <person name="Tapia R."/>
            <person name="Teshima H."/>
            <person name="Woyke T."/>
            <person name="Fox B.G."/>
            <person name="Angert E.R."/>
            <person name="Currie C.R."/>
        </authorList>
    </citation>
    <scope>NUCLEOTIDE SEQUENCE [LARGE SCALE GENOMIC DNA]</scope>
    <source>
        <strain evidence="4">ATCC 49066 / DSM 5427 / NCIMB 11756 / RHM5</strain>
    </source>
</reference>
<dbReference type="KEGG" id="cle:Clole_1022"/>
<feature type="domain" description="Nucleoside transporter/FeoB GTPase Gate" evidence="2">
    <location>
        <begin position="151"/>
        <end position="248"/>
    </location>
</feature>
<evidence type="ECO:0000256" key="1">
    <source>
        <dbReference type="SAM" id="Phobius"/>
    </source>
</evidence>
<evidence type="ECO:0000259" key="2">
    <source>
        <dbReference type="Pfam" id="PF07670"/>
    </source>
</evidence>
<evidence type="ECO:0000313" key="3">
    <source>
        <dbReference type="EMBL" id="ADZ82754.1"/>
    </source>
</evidence>
<gene>
    <name evidence="3" type="ordered locus">Clole_1022</name>
</gene>
<feature type="transmembrane region" description="Helical" evidence="1">
    <location>
        <begin position="61"/>
        <end position="80"/>
    </location>
</feature>
<feature type="transmembrane region" description="Helical" evidence="1">
    <location>
        <begin position="251"/>
        <end position="272"/>
    </location>
</feature>
<dbReference type="InterPro" id="IPR011642">
    <property type="entry name" value="Gate_dom"/>
</dbReference>
<dbReference type="Proteomes" id="UP000008467">
    <property type="component" value="Chromosome"/>
</dbReference>
<dbReference type="HOGENOM" id="CLU_048533_0_0_9"/>
<proteinExistence type="predicted"/>
<name>F2JRE5_CELLD</name>
<dbReference type="EMBL" id="CP002582">
    <property type="protein sequence ID" value="ADZ82754.1"/>
    <property type="molecule type" value="Genomic_DNA"/>
</dbReference>
<feature type="transmembrane region" description="Helical" evidence="1">
    <location>
        <begin position="408"/>
        <end position="429"/>
    </location>
</feature>
<feature type="transmembrane region" description="Helical" evidence="1">
    <location>
        <begin position="441"/>
        <end position="462"/>
    </location>
</feature>
<dbReference type="eggNOG" id="COG3314">
    <property type="taxonomic scope" value="Bacteria"/>
</dbReference>
<feature type="transmembrane region" description="Helical" evidence="1">
    <location>
        <begin position="377"/>
        <end position="396"/>
    </location>
</feature>
<dbReference type="AlphaFoldDB" id="F2JRE5"/>
<feature type="transmembrane region" description="Helical" evidence="1">
    <location>
        <begin position="144"/>
        <end position="167"/>
    </location>
</feature>
<protein>
    <submittedName>
        <fullName evidence="3">Nucleoside recognition domain protein</fullName>
    </submittedName>
</protein>
<organism evidence="3 4">
    <name type="scientific">Cellulosilyticum lentocellum (strain ATCC 49066 / DSM 5427 / NCIMB 11756 / RHM5)</name>
    <name type="common">Clostridium lentocellum</name>
    <dbReference type="NCBI Taxonomy" id="642492"/>
    <lineage>
        <taxon>Bacteria</taxon>
        <taxon>Bacillati</taxon>
        <taxon>Bacillota</taxon>
        <taxon>Clostridia</taxon>
        <taxon>Lachnospirales</taxon>
        <taxon>Cellulosilyticaceae</taxon>
        <taxon>Cellulosilyticum</taxon>
    </lineage>
</organism>
<sequence>MHSTKKQQSKHYLSALFKFIIPSLIGIFLFMIPLPKDGSITIPIAILSTGLQELLGHHTPIILVVVTGISALGSLITYLFKPKLIMGSNLLNSLFNTTWVWLSLRVLAFVFISIITMQVSGFSFPPFMLPLVEVITSSDTGSLVLADLLPVLFSIFLFAGLFLPLLLDFGLLEFIGSLLVKVMRPVFGLPGRSAIDCIASWLGDGTIGVLLTSKQYEEGFYTKREAAVIGTTFSLVSITFSLVVINTVKLGHLFVPFYLTVTVASLVAAIIMPKLPPLSLKKDILYDGSIPEASTVETTHIIAHGFKNAIQKAEKQTFKQSIVIDGFKNVLDMWFGVIPVVMAVGTLALILATYTPIFQILGIPFTPLLNVLGVPEAAAAAQTLVAGFADMLLPSILASSIESDMTRFIVASVSVTQLIYLSEVGALLLGSKIPVKFWELFIIFIERTLITLPIISLIAHLIF</sequence>
<evidence type="ECO:0000313" key="4">
    <source>
        <dbReference type="Proteomes" id="UP000008467"/>
    </source>
</evidence>